<proteinExistence type="predicted"/>
<dbReference type="AlphaFoldDB" id="A0A1L9V3B1"/>
<dbReference type="InterPro" id="IPR022085">
    <property type="entry name" value="OpdG"/>
</dbReference>
<dbReference type="RefSeq" id="XP_022395133.1">
    <property type="nucleotide sequence ID" value="XM_022548034.1"/>
</dbReference>
<name>A0A1L9V3B1_ASPGL</name>
<dbReference type="Proteomes" id="UP000184300">
    <property type="component" value="Unassembled WGS sequence"/>
</dbReference>
<evidence type="ECO:0000313" key="1">
    <source>
        <dbReference type="EMBL" id="OJJ78435.1"/>
    </source>
</evidence>
<keyword evidence="2" id="KW-1185">Reference proteome</keyword>
<gene>
    <name evidence="1" type="ORF">ASPGLDRAFT_53650</name>
</gene>
<evidence type="ECO:0000313" key="2">
    <source>
        <dbReference type="Proteomes" id="UP000184300"/>
    </source>
</evidence>
<reference evidence="2" key="1">
    <citation type="journal article" date="2017" name="Genome Biol.">
        <title>Comparative genomics reveals high biological diversity and specific adaptations in the industrially and medically important fungal genus Aspergillus.</title>
        <authorList>
            <person name="de Vries R.P."/>
            <person name="Riley R."/>
            <person name="Wiebenga A."/>
            <person name="Aguilar-Osorio G."/>
            <person name="Amillis S."/>
            <person name="Uchima C.A."/>
            <person name="Anderluh G."/>
            <person name="Asadollahi M."/>
            <person name="Askin M."/>
            <person name="Barry K."/>
            <person name="Battaglia E."/>
            <person name="Bayram O."/>
            <person name="Benocci T."/>
            <person name="Braus-Stromeyer S.A."/>
            <person name="Caldana C."/>
            <person name="Canovas D."/>
            <person name="Cerqueira G.C."/>
            <person name="Chen F."/>
            <person name="Chen W."/>
            <person name="Choi C."/>
            <person name="Clum A."/>
            <person name="Dos Santos R.A."/>
            <person name="Damasio A.R."/>
            <person name="Diallinas G."/>
            <person name="Emri T."/>
            <person name="Fekete E."/>
            <person name="Flipphi M."/>
            <person name="Freyberg S."/>
            <person name="Gallo A."/>
            <person name="Gournas C."/>
            <person name="Habgood R."/>
            <person name="Hainaut M."/>
            <person name="Harispe M.L."/>
            <person name="Henrissat B."/>
            <person name="Hilden K.S."/>
            <person name="Hope R."/>
            <person name="Hossain A."/>
            <person name="Karabika E."/>
            <person name="Karaffa L."/>
            <person name="Karanyi Z."/>
            <person name="Krasevec N."/>
            <person name="Kuo A."/>
            <person name="Kusch H."/>
            <person name="LaButti K."/>
            <person name="Lagendijk E.L."/>
            <person name="Lapidus A."/>
            <person name="Levasseur A."/>
            <person name="Lindquist E."/>
            <person name="Lipzen A."/>
            <person name="Logrieco A.F."/>
            <person name="MacCabe A."/>
            <person name="Maekelae M.R."/>
            <person name="Malavazi I."/>
            <person name="Melin P."/>
            <person name="Meyer V."/>
            <person name="Mielnichuk N."/>
            <person name="Miskei M."/>
            <person name="Molnar A.P."/>
            <person name="Mule G."/>
            <person name="Ngan C.Y."/>
            <person name="Orejas M."/>
            <person name="Orosz E."/>
            <person name="Ouedraogo J.P."/>
            <person name="Overkamp K.M."/>
            <person name="Park H.-S."/>
            <person name="Perrone G."/>
            <person name="Piumi F."/>
            <person name="Punt P.J."/>
            <person name="Ram A.F."/>
            <person name="Ramon A."/>
            <person name="Rauscher S."/>
            <person name="Record E."/>
            <person name="Riano-Pachon D.M."/>
            <person name="Robert V."/>
            <person name="Roehrig J."/>
            <person name="Ruller R."/>
            <person name="Salamov A."/>
            <person name="Salih N.S."/>
            <person name="Samson R.A."/>
            <person name="Sandor E."/>
            <person name="Sanguinetti M."/>
            <person name="Schuetze T."/>
            <person name="Sepcic K."/>
            <person name="Shelest E."/>
            <person name="Sherlock G."/>
            <person name="Sophianopoulou V."/>
            <person name="Squina F.M."/>
            <person name="Sun H."/>
            <person name="Susca A."/>
            <person name="Todd R.B."/>
            <person name="Tsang A."/>
            <person name="Unkles S.E."/>
            <person name="van de Wiele N."/>
            <person name="van Rossen-Uffink D."/>
            <person name="Oliveira J.V."/>
            <person name="Vesth T.C."/>
            <person name="Visser J."/>
            <person name="Yu J.-H."/>
            <person name="Zhou M."/>
            <person name="Andersen M.R."/>
            <person name="Archer D.B."/>
            <person name="Baker S.E."/>
            <person name="Benoit I."/>
            <person name="Brakhage A.A."/>
            <person name="Braus G.H."/>
            <person name="Fischer R."/>
            <person name="Frisvad J.C."/>
            <person name="Goldman G.H."/>
            <person name="Houbraken J."/>
            <person name="Oakley B."/>
            <person name="Pocsi I."/>
            <person name="Scazzocchio C."/>
            <person name="Seiboth B."/>
            <person name="vanKuyk P.A."/>
            <person name="Wortman J."/>
            <person name="Dyer P.S."/>
            <person name="Grigoriev I.V."/>
        </authorList>
    </citation>
    <scope>NUCLEOTIDE SEQUENCE [LARGE SCALE GENOMIC DNA]</scope>
    <source>
        <strain evidence="2">CBS 516.65</strain>
    </source>
</reference>
<sequence length="268" mass="30431">MVSPSWFKAVSSPDNEDCHPHSAQALKAFHEGKTTTHEAASAITHPIATSPSNHLDVERNGLWSLLISALMDWPRSETPALLQLLKAIQQVPDPAIREEAKLSVGNGPFWDGLPGFGHMWADDFERRKMLRLCAGQNGHENNRRELREKYVHVAGLEATFCDQQIGGINLKWGYERITDALERGDAICDIEVLMAAEWLRSLPHRIYKGALEQEEGWPLKRDLDLWTGDVMTVERWQWWKNRQEEYVREGLPGADSVWATVQAMDAVE</sequence>
<dbReference type="Pfam" id="PF12311">
    <property type="entry name" value="DUF3632"/>
    <property type="match status" value="1"/>
</dbReference>
<accession>A0A1L9V3B1</accession>
<organism evidence="1 2">
    <name type="scientific">Aspergillus glaucus CBS 516.65</name>
    <dbReference type="NCBI Taxonomy" id="1160497"/>
    <lineage>
        <taxon>Eukaryota</taxon>
        <taxon>Fungi</taxon>
        <taxon>Dikarya</taxon>
        <taxon>Ascomycota</taxon>
        <taxon>Pezizomycotina</taxon>
        <taxon>Eurotiomycetes</taxon>
        <taxon>Eurotiomycetidae</taxon>
        <taxon>Eurotiales</taxon>
        <taxon>Aspergillaceae</taxon>
        <taxon>Aspergillus</taxon>
        <taxon>Aspergillus subgen. Aspergillus</taxon>
    </lineage>
</organism>
<dbReference type="EMBL" id="KV878939">
    <property type="protein sequence ID" value="OJJ78435.1"/>
    <property type="molecule type" value="Genomic_DNA"/>
</dbReference>
<protein>
    <submittedName>
        <fullName evidence="1">Uncharacterized protein</fullName>
    </submittedName>
</protein>
<dbReference type="VEuPathDB" id="FungiDB:ASPGLDRAFT_53650"/>
<dbReference type="GeneID" id="34464295"/>
<dbReference type="STRING" id="1160497.A0A1L9V3B1"/>
<dbReference type="OrthoDB" id="5392447at2759"/>